<evidence type="ECO:0000256" key="14">
    <source>
        <dbReference type="ARBA" id="ARBA00022777"/>
    </source>
</evidence>
<keyword evidence="11" id="KW-0732">Signal</keyword>
<comment type="catalytic activity">
    <reaction evidence="22">
        <text>L-seryl-[protein] + ATP = O-phospho-L-seryl-[protein] + ADP + H(+)</text>
        <dbReference type="Rhea" id="RHEA:17989"/>
        <dbReference type="Rhea" id="RHEA-COMP:9863"/>
        <dbReference type="Rhea" id="RHEA-COMP:11604"/>
        <dbReference type="ChEBI" id="CHEBI:15378"/>
        <dbReference type="ChEBI" id="CHEBI:29999"/>
        <dbReference type="ChEBI" id="CHEBI:30616"/>
        <dbReference type="ChEBI" id="CHEBI:83421"/>
        <dbReference type="ChEBI" id="CHEBI:456216"/>
        <dbReference type="EC" id="2.7.11.1"/>
    </reaction>
</comment>
<dbReference type="InterPro" id="IPR001611">
    <property type="entry name" value="Leu-rich_rpt"/>
</dbReference>
<evidence type="ECO:0000256" key="11">
    <source>
        <dbReference type="ARBA" id="ARBA00022729"/>
    </source>
</evidence>
<dbReference type="PANTHER" id="PTHR48053:SF163">
    <property type="entry name" value="MDIS1-INTERACTING RECEPTOR LIKE KINASE 2-LIKE"/>
    <property type="match status" value="1"/>
</dbReference>
<dbReference type="FunFam" id="3.80.10.10:FF:000400">
    <property type="entry name" value="Nuclear pore complex protein NUP107"/>
    <property type="match status" value="1"/>
</dbReference>
<dbReference type="GO" id="GO:0004674">
    <property type="term" value="F:protein serine/threonine kinase activity"/>
    <property type="evidence" value="ECO:0007669"/>
    <property type="project" value="UniProtKB-KW"/>
</dbReference>
<dbReference type="Pfam" id="PF00069">
    <property type="entry name" value="Pkinase"/>
    <property type="match status" value="1"/>
</dbReference>
<feature type="transmembrane region" description="Helical" evidence="24">
    <location>
        <begin position="12"/>
        <end position="33"/>
    </location>
</feature>
<evidence type="ECO:0000256" key="13">
    <source>
        <dbReference type="ARBA" id="ARBA00022741"/>
    </source>
</evidence>
<keyword evidence="8" id="KW-0433">Leucine-rich repeat</keyword>
<comment type="catalytic activity">
    <reaction evidence="21">
        <text>L-threonyl-[protein] + ATP = O-phospho-L-threonyl-[protein] + ADP + H(+)</text>
        <dbReference type="Rhea" id="RHEA:46608"/>
        <dbReference type="Rhea" id="RHEA-COMP:11060"/>
        <dbReference type="Rhea" id="RHEA-COMP:11605"/>
        <dbReference type="ChEBI" id="CHEBI:15378"/>
        <dbReference type="ChEBI" id="CHEBI:30013"/>
        <dbReference type="ChEBI" id="CHEBI:30616"/>
        <dbReference type="ChEBI" id="CHEBI:61977"/>
        <dbReference type="ChEBI" id="CHEBI:456216"/>
        <dbReference type="EC" id="2.7.11.1"/>
    </reaction>
</comment>
<dbReference type="SUPFAM" id="SSF52058">
    <property type="entry name" value="L domain-like"/>
    <property type="match status" value="1"/>
</dbReference>
<dbReference type="InterPro" id="IPR032675">
    <property type="entry name" value="LRR_dom_sf"/>
</dbReference>
<keyword evidence="15 23" id="KW-0067">ATP-binding</keyword>
<feature type="domain" description="Protein kinase" evidence="25">
    <location>
        <begin position="745"/>
        <end position="1016"/>
    </location>
</feature>
<dbReference type="PROSITE" id="PS00109">
    <property type="entry name" value="PROTEIN_KINASE_TYR"/>
    <property type="match status" value="1"/>
</dbReference>
<keyword evidence="16 24" id="KW-1133">Transmembrane helix</keyword>
<dbReference type="EC" id="2.7.11.1" evidence="4"/>
<evidence type="ECO:0000256" key="18">
    <source>
        <dbReference type="ARBA" id="ARBA00023170"/>
    </source>
</evidence>
<evidence type="ECO:0000256" key="24">
    <source>
        <dbReference type="SAM" id="Phobius"/>
    </source>
</evidence>
<dbReference type="EMBL" id="JAXUIC010000012">
    <property type="protein sequence ID" value="KAK4559896.1"/>
    <property type="molecule type" value="Genomic_DNA"/>
</dbReference>
<evidence type="ECO:0000256" key="3">
    <source>
        <dbReference type="ARBA" id="ARBA00004479"/>
    </source>
</evidence>
<dbReference type="PANTHER" id="PTHR48053">
    <property type="entry name" value="LEUCINE RICH REPEAT FAMILY PROTEIN, EXPRESSED"/>
    <property type="match status" value="1"/>
</dbReference>
<gene>
    <name evidence="26" type="ORF">RGQ29_008899</name>
</gene>
<evidence type="ECO:0000256" key="21">
    <source>
        <dbReference type="ARBA" id="ARBA00047899"/>
    </source>
</evidence>
<dbReference type="PROSITE" id="PS00107">
    <property type="entry name" value="PROTEIN_KINASE_ATP"/>
    <property type="match status" value="1"/>
</dbReference>
<evidence type="ECO:0000256" key="12">
    <source>
        <dbReference type="ARBA" id="ARBA00022737"/>
    </source>
</evidence>
<evidence type="ECO:0000313" key="27">
    <source>
        <dbReference type="Proteomes" id="UP001324115"/>
    </source>
</evidence>
<keyword evidence="12" id="KW-0677">Repeat</keyword>
<dbReference type="GO" id="GO:0005524">
    <property type="term" value="F:ATP binding"/>
    <property type="evidence" value="ECO:0007669"/>
    <property type="project" value="UniProtKB-UniRule"/>
</dbReference>
<evidence type="ECO:0000256" key="16">
    <source>
        <dbReference type="ARBA" id="ARBA00022989"/>
    </source>
</evidence>
<dbReference type="SUPFAM" id="SSF56112">
    <property type="entry name" value="Protein kinase-like (PK-like)"/>
    <property type="match status" value="1"/>
</dbReference>
<keyword evidence="6" id="KW-0723">Serine/threonine-protein kinase</keyword>
<dbReference type="SMART" id="SM00365">
    <property type="entry name" value="LRR_SD22"/>
    <property type="match status" value="5"/>
</dbReference>
<feature type="transmembrane region" description="Helical" evidence="24">
    <location>
        <begin position="681"/>
        <end position="705"/>
    </location>
</feature>
<evidence type="ECO:0000256" key="1">
    <source>
        <dbReference type="ARBA" id="ARBA00004191"/>
    </source>
</evidence>
<evidence type="ECO:0000256" key="2">
    <source>
        <dbReference type="ARBA" id="ARBA00004236"/>
    </source>
</evidence>
<dbReference type="FunFam" id="3.30.200.20:FF:000309">
    <property type="entry name" value="Leucine-rich repeat receptor protein kinase MSP1"/>
    <property type="match status" value="1"/>
</dbReference>
<dbReference type="SUPFAM" id="SSF52047">
    <property type="entry name" value="RNI-like"/>
    <property type="match status" value="1"/>
</dbReference>
<evidence type="ECO:0000256" key="22">
    <source>
        <dbReference type="ARBA" id="ARBA00048679"/>
    </source>
</evidence>
<dbReference type="InterPro" id="IPR013210">
    <property type="entry name" value="LRR_N_plant-typ"/>
</dbReference>
<keyword evidence="5" id="KW-0964">Secreted</keyword>
<dbReference type="GO" id="GO:0006952">
    <property type="term" value="P:defense response"/>
    <property type="evidence" value="ECO:0007669"/>
    <property type="project" value="UniProtKB-ARBA"/>
</dbReference>
<accession>A0AAN7E2P1</accession>
<dbReference type="AlphaFoldDB" id="A0AAN7E2P1"/>
<evidence type="ECO:0000256" key="7">
    <source>
        <dbReference type="ARBA" id="ARBA00022553"/>
    </source>
</evidence>
<name>A0AAN7E2P1_QUERU</name>
<dbReference type="FunFam" id="1.10.510.10:FF:000445">
    <property type="entry name" value="MDIS1-interacting receptor like kinase 2"/>
    <property type="match status" value="1"/>
</dbReference>
<keyword evidence="9" id="KW-0808">Transferase</keyword>
<evidence type="ECO:0000256" key="5">
    <source>
        <dbReference type="ARBA" id="ARBA00022512"/>
    </source>
</evidence>
<evidence type="ECO:0000256" key="9">
    <source>
        <dbReference type="ARBA" id="ARBA00022679"/>
    </source>
</evidence>
<feature type="binding site" evidence="23">
    <location>
        <position position="774"/>
    </location>
    <ligand>
        <name>ATP</name>
        <dbReference type="ChEBI" id="CHEBI:30616"/>
    </ligand>
</feature>
<keyword evidence="5" id="KW-0134">Cell wall</keyword>
<evidence type="ECO:0000256" key="20">
    <source>
        <dbReference type="ARBA" id="ARBA00038043"/>
    </source>
</evidence>
<keyword evidence="19" id="KW-0325">Glycoprotein</keyword>
<reference evidence="26 27" key="1">
    <citation type="journal article" date="2023" name="G3 (Bethesda)">
        <title>A haplotype-resolved chromosome-scale genome for Quercus rubra L. provides insights into the genetics of adaptive traits for red oak species.</title>
        <authorList>
            <person name="Kapoor B."/>
            <person name="Jenkins J."/>
            <person name="Schmutz J."/>
            <person name="Zhebentyayeva T."/>
            <person name="Kuelheim C."/>
            <person name="Coggeshall M."/>
            <person name="Heim C."/>
            <person name="Lasky J.R."/>
            <person name="Leites L."/>
            <person name="Islam-Faridi N."/>
            <person name="Romero-Severson J."/>
            <person name="DeLeo V.L."/>
            <person name="Lucas S.M."/>
            <person name="Lazic D."/>
            <person name="Gailing O."/>
            <person name="Carlson J."/>
            <person name="Staton M."/>
        </authorList>
    </citation>
    <scope>NUCLEOTIDE SEQUENCE [LARGE SCALE GENOMIC DNA]</scope>
    <source>
        <strain evidence="26">Pseudo-F2</strain>
    </source>
</reference>
<evidence type="ECO:0000256" key="23">
    <source>
        <dbReference type="PROSITE-ProRule" id="PRU10141"/>
    </source>
</evidence>
<keyword evidence="14" id="KW-0418">Kinase</keyword>
<comment type="similarity">
    <text evidence="20">Belongs to the polygalacturonase-inhibiting protein family.</text>
</comment>
<dbReference type="Gene3D" id="1.10.510.10">
    <property type="entry name" value="Transferase(Phosphotransferase) domain 1"/>
    <property type="match status" value="1"/>
</dbReference>
<dbReference type="InterPro" id="IPR051716">
    <property type="entry name" value="Plant_RL_S/T_kinase"/>
</dbReference>
<dbReference type="Proteomes" id="UP001324115">
    <property type="component" value="Unassembled WGS sequence"/>
</dbReference>
<evidence type="ECO:0000256" key="8">
    <source>
        <dbReference type="ARBA" id="ARBA00022614"/>
    </source>
</evidence>
<comment type="caution">
    <text evidence="26">The sequence shown here is derived from an EMBL/GenBank/DDBJ whole genome shotgun (WGS) entry which is preliminary data.</text>
</comment>
<dbReference type="GO" id="GO:0051707">
    <property type="term" value="P:response to other organism"/>
    <property type="evidence" value="ECO:0007669"/>
    <property type="project" value="UniProtKB-ARBA"/>
</dbReference>
<evidence type="ECO:0000256" key="19">
    <source>
        <dbReference type="ARBA" id="ARBA00023180"/>
    </source>
</evidence>
<dbReference type="SMART" id="SM00369">
    <property type="entry name" value="LRR_TYP"/>
    <property type="match status" value="9"/>
</dbReference>
<evidence type="ECO:0000313" key="26">
    <source>
        <dbReference type="EMBL" id="KAK4559896.1"/>
    </source>
</evidence>
<proteinExistence type="inferred from homology"/>
<protein>
    <recommendedName>
        <fullName evidence="4">non-specific serine/threonine protein kinase</fullName>
        <ecNumber evidence="4">2.7.11.1</ecNumber>
    </recommendedName>
</protein>
<dbReference type="Pfam" id="PF08263">
    <property type="entry name" value="LRRNT_2"/>
    <property type="match status" value="1"/>
</dbReference>
<dbReference type="PRINTS" id="PR00019">
    <property type="entry name" value="LEURICHRPT"/>
</dbReference>
<dbReference type="Pfam" id="PF23598">
    <property type="entry name" value="LRR_14"/>
    <property type="match status" value="1"/>
</dbReference>
<dbReference type="Gene3D" id="3.30.200.20">
    <property type="entry name" value="Phosphorylase Kinase, domain 1"/>
    <property type="match status" value="1"/>
</dbReference>
<dbReference type="InterPro" id="IPR000719">
    <property type="entry name" value="Prot_kinase_dom"/>
</dbReference>
<dbReference type="InterPro" id="IPR008266">
    <property type="entry name" value="Tyr_kinase_AS"/>
</dbReference>
<comment type="subcellular location">
    <subcellularLocation>
        <location evidence="2">Cell membrane</location>
    </subcellularLocation>
    <subcellularLocation>
        <location evidence="3">Membrane</location>
        <topology evidence="3">Single-pass type I membrane protein</topology>
    </subcellularLocation>
    <subcellularLocation>
        <location evidence="1">Secreted</location>
        <location evidence="1">Cell wall</location>
    </subcellularLocation>
</comment>
<dbReference type="Pfam" id="PF13855">
    <property type="entry name" value="LRR_8"/>
    <property type="match status" value="2"/>
</dbReference>
<keyword evidence="13 23" id="KW-0547">Nucleotide-binding</keyword>
<evidence type="ECO:0000256" key="6">
    <source>
        <dbReference type="ARBA" id="ARBA00022527"/>
    </source>
</evidence>
<keyword evidence="10 24" id="KW-0812">Transmembrane</keyword>
<keyword evidence="27" id="KW-1185">Reference proteome</keyword>
<dbReference type="InterPro" id="IPR055414">
    <property type="entry name" value="LRR_R13L4/SHOC2-like"/>
</dbReference>
<evidence type="ECO:0000256" key="4">
    <source>
        <dbReference type="ARBA" id="ARBA00012513"/>
    </source>
</evidence>
<dbReference type="Pfam" id="PF00560">
    <property type="entry name" value="LRR_1"/>
    <property type="match status" value="3"/>
</dbReference>
<keyword evidence="18" id="KW-0675">Receptor</keyword>
<dbReference type="FunFam" id="3.80.10.10:FF:000177">
    <property type="entry name" value="Leucine-rich repeat receptor-like serine/threonine-protein kinase At1g17230"/>
    <property type="match status" value="1"/>
</dbReference>
<dbReference type="InterPro" id="IPR017441">
    <property type="entry name" value="Protein_kinase_ATP_BS"/>
</dbReference>
<dbReference type="PROSITE" id="PS50011">
    <property type="entry name" value="PROTEIN_KINASE_DOM"/>
    <property type="match status" value="1"/>
</dbReference>
<evidence type="ECO:0000256" key="17">
    <source>
        <dbReference type="ARBA" id="ARBA00023136"/>
    </source>
</evidence>
<evidence type="ECO:0000256" key="10">
    <source>
        <dbReference type="ARBA" id="ARBA00022692"/>
    </source>
</evidence>
<keyword evidence="17 24" id="KW-0472">Membrane</keyword>
<keyword evidence="7" id="KW-0597">Phosphoprotein</keyword>
<evidence type="ECO:0000259" key="25">
    <source>
        <dbReference type="PROSITE" id="PS50011"/>
    </source>
</evidence>
<dbReference type="InterPro" id="IPR003591">
    <property type="entry name" value="Leu-rich_rpt_typical-subtyp"/>
</dbReference>
<evidence type="ECO:0000256" key="15">
    <source>
        <dbReference type="ARBA" id="ARBA00022840"/>
    </source>
</evidence>
<dbReference type="Gene3D" id="3.80.10.10">
    <property type="entry name" value="Ribonuclease Inhibitor"/>
    <property type="match status" value="4"/>
</dbReference>
<dbReference type="GO" id="GO:0005886">
    <property type="term" value="C:plasma membrane"/>
    <property type="evidence" value="ECO:0007669"/>
    <property type="project" value="UniProtKB-SubCell"/>
</dbReference>
<dbReference type="GO" id="GO:0009791">
    <property type="term" value="P:post-embryonic development"/>
    <property type="evidence" value="ECO:0007669"/>
    <property type="project" value="UniProtKB-ARBA"/>
</dbReference>
<dbReference type="FunFam" id="3.80.10.10:FF:000453">
    <property type="entry name" value="Leucine-rich receptor-like protein kinase family protein"/>
    <property type="match status" value="1"/>
</dbReference>
<organism evidence="26 27">
    <name type="scientific">Quercus rubra</name>
    <name type="common">Northern red oak</name>
    <name type="synonym">Quercus borealis</name>
    <dbReference type="NCBI Taxonomy" id="3512"/>
    <lineage>
        <taxon>Eukaryota</taxon>
        <taxon>Viridiplantae</taxon>
        <taxon>Streptophyta</taxon>
        <taxon>Embryophyta</taxon>
        <taxon>Tracheophyta</taxon>
        <taxon>Spermatophyta</taxon>
        <taxon>Magnoliopsida</taxon>
        <taxon>eudicotyledons</taxon>
        <taxon>Gunneridae</taxon>
        <taxon>Pentapetalae</taxon>
        <taxon>rosids</taxon>
        <taxon>fabids</taxon>
        <taxon>Fagales</taxon>
        <taxon>Fagaceae</taxon>
        <taxon>Quercus</taxon>
    </lineage>
</organism>
<sequence>MGMGSASAFEKVCSHISFAFITLFVASSIVAYASTSFEEADALVTWKASLQNEAQSQLSSWTLRPNNATNFSTNLNSSTSPCTWIGISCNPVGSVIKINLSHSSLEGSLHEFLFSSFINLEYVDLSQNSLSGTIPPQISDLSNLIYLNLSINQFCGKIPPEIGLITNLKVLCLGINKLHGSIPQEIGQLRSLNVLALQSNYLDGPIPPPLGNLSNLGYLCLDQNSLSGSIPLGLGNLTNLVELYINNNSLTGPLPREIGNLKSLKYLSLQKNNLVGSIPASLCELGNLTYIDLSQNSLSGAIPQEIGHLKSLVFLQLSVNQLNGSFPTSIGKLTQLEIFYVRDNQISGSIPQEVENLMKLTVFRVARNKLTGYLPQNICQNGLLRNFTANGNNLTGPIPKSLRNCTTLYRVRLDGNQLTGNISEVFGIYPNLYYINIANNKLHGEISPNWGKSSILTNLEFGGNGITGTIPSEIGDITKLNVLDLSSNHLVGEIPMELGRLTSLVKLVLSNNQLSGGIPSEVGFLTNLDYVDLSNNKLSKSIPGSIGNFSRLFHMDLSHNEFSQGIPIEMGMFFQLSVLDLSHNHLIGEIPVEFMNLQSLQTMNISYNNLSGILAVFENMHGLSDVNIAYNKFWGPIPNNIAFQNASFEELEGNKGLCGQVKGLQPCQLVTTDKQQRIRNIVFMIIFPLLGVLVLLFAFVGLISFTRKKRDSPKELSENLYELYPISIFDGKKMYEEIIAATDNFNAIYCLGRGGYGSVYKVQLPSGDIIAVKKIHASSCDDNVADQKEFLNEIVALTEIRHRNIVKLHGFYSRTQHSLLMYEYLEKGSLAAILSKEEEAKELDWSRRVNIVKGVSHALAYMHHDCSPPIVHRDISSKNVLLDFDYEAHVSDFGTAKLLKQSSSNWTNLAGTYGYVAPELAYTMQVTEKCDVYSFGVFALEVIKGNHPGDFICSALTPSANILLKDVLDQRLQPPMGQVRDELIKIATIATACLHANPQSRPTMLMISRQLSSSIVQIPTTVSPGQLVWA</sequence>
<dbReference type="InterPro" id="IPR011009">
    <property type="entry name" value="Kinase-like_dom_sf"/>
</dbReference>